<evidence type="ECO:0000256" key="1">
    <source>
        <dbReference type="SAM" id="MobiDB-lite"/>
    </source>
</evidence>
<feature type="compositionally biased region" description="Polar residues" evidence="1">
    <location>
        <begin position="27"/>
        <end position="49"/>
    </location>
</feature>
<evidence type="ECO:0000313" key="2">
    <source>
        <dbReference type="EMBL" id="KAF3521461.1"/>
    </source>
</evidence>
<evidence type="ECO:0000313" key="3">
    <source>
        <dbReference type="Proteomes" id="UP000712600"/>
    </source>
</evidence>
<feature type="compositionally biased region" description="Basic and acidic residues" evidence="1">
    <location>
        <begin position="1"/>
        <end position="26"/>
    </location>
</feature>
<protein>
    <submittedName>
        <fullName evidence="2">Uncharacterized protein</fullName>
    </submittedName>
</protein>
<dbReference type="Proteomes" id="UP000712600">
    <property type="component" value="Unassembled WGS sequence"/>
</dbReference>
<feature type="region of interest" description="Disordered" evidence="1">
    <location>
        <begin position="1"/>
        <end position="60"/>
    </location>
</feature>
<dbReference type="EMBL" id="QGKX02001347">
    <property type="protein sequence ID" value="KAF3521461.1"/>
    <property type="molecule type" value="Genomic_DNA"/>
</dbReference>
<comment type="caution">
    <text evidence="2">The sequence shown here is derived from an EMBL/GenBank/DDBJ whole genome shotgun (WGS) entry which is preliminary data.</text>
</comment>
<gene>
    <name evidence="2" type="ORF">F2Q69_00050999</name>
</gene>
<organism evidence="2 3">
    <name type="scientific">Brassica cretica</name>
    <name type="common">Mustard</name>
    <dbReference type="NCBI Taxonomy" id="69181"/>
    <lineage>
        <taxon>Eukaryota</taxon>
        <taxon>Viridiplantae</taxon>
        <taxon>Streptophyta</taxon>
        <taxon>Embryophyta</taxon>
        <taxon>Tracheophyta</taxon>
        <taxon>Spermatophyta</taxon>
        <taxon>Magnoliopsida</taxon>
        <taxon>eudicotyledons</taxon>
        <taxon>Gunneridae</taxon>
        <taxon>Pentapetalae</taxon>
        <taxon>rosids</taxon>
        <taxon>malvids</taxon>
        <taxon>Brassicales</taxon>
        <taxon>Brassicaceae</taxon>
        <taxon>Brassiceae</taxon>
        <taxon>Brassica</taxon>
    </lineage>
</organism>
<proteinExistence type="predicted"/>
<dbReference type="AlphaFoldDB" id="A0A8S9PPL3"/>
<sequence length="60" mass="6799">MDHQSADAGHNPKKETEPPSNTKDDATQSQKPTVHLQSKQVQHRSQQPINHLALVRHRNT</sequence>
<accession>A0A8S9PPL3</accession>
<name>A0A8S9PPL3_BRACR</name>
<reference evidence="2" key="1">
    <citation type="submission" date="2019-12" db="EMBL/GenBank/DDBJ databases">
        <title>Genome sequencing and annotation of Brassica cretica.</title>
        <authorList>
            <person name="Studholme D.J."/>
            <person name="Sarris P."/>
        </authorList>
    </citation>
    <scope>NUCLEOTIDE SEQUENCE</scope>
    <source>
        <strain evidence="2">PFS-109/04</strain>
        <tissue evidence="2">Leaf</tissue>
    </source>
</reference>